<evidence type="ECO:0000313" key="1">
    <source>
        <dbReference type="EMBL" id="KAK1141791.1"/>
    </source>
</evidence>
<sequence length="104" mass="11132">MRSSAILADYLGVLAAGWCYVLSAWLVEVQGDGASMRYTDSRANVGSTTKVENASERTHSIDLGEEASADAKTVRWWSAILAKGDGWNAVVQEGHLDGDAFVTP</sequence>
<protein>
    <submittedName>
        <fullName evidence="1">Uncharacterized protein</fullName>
    </submittedName>
</protein>
<organism evidence="1 2">
    <name type="scientific">Aspergillus melleus</name>
    <dbReference type="NCBI Taxonomy" id="138277"/>
    <lineage>
        <taxon>Eukaryota</taxon>
        <taxon>Fungi</taxon>
        <taxon>Dikarya</taxon>
        <taxon>Ascomycota</taxon>
        <taxon>Pezizomycotina</taxon>
        <taxon>Eurotiomycetes</taxon>
        <taxon>Eurotiomycetidae</taxon>
        <taxon>Eurotiales</taxon>
        <taxon>Aspergillaceae</taxon>
        <taxon>Aspergillus</taxon>
        <taxon>Aspergillus subgen. Circumdati</taxon>
    </lineage>
</organism>
<comment type="caution">
    <text evidence="1">The sequence shown here is derived from an EMBL/GenBank/DDBJ whole genome shotgun (WGS) entry which is preliminary data.</text>
</comment>
<name>A0ACC3AVH1_9EURO</name>
<keyword evidence="2" id="KW-1185">Reference proteome</keyword>
<reference evidence="1 2" key="1">
    <citation type="journal article" date="2023" name="ACS Omega">
        <title>Identification of the Neoaspergillic Acid Biosynthesis Gene Cluster by Establishing an In Vitro CRISPR-Ribonucleoprotein Genetic System in Aspergillus melleus.</title>
        <authorList>
            <person name="Yuan B."/>
            <person name="Grau M.F."/>
            <person name="Murata R.M."/>
            <person name="Torok T."/>
            <person name="Venkateswaran K."/>
            <person name="Stajich J.E."/>
            <person name="Wang C.C.C."/>
        </authorList>
    </citation>
    <scope>NUCLEOTIDE SEQUENCE [LARGE SCALE GENOMIC DNA]</scope>
    <source>
        <strain evidence="1 2">IMV 1140</strain>
    </source>
</reference>
<gene>
    <name evidence="1" type="ORF">N8T08_008456</name>
</gene>
<accession>A0ACC3AVH1</accession>
<proteinExistence type="predicted"/>
<evidence type="ECO:0000313" key="2">
    <source>
        <dbReference type="Proteomes" id="UP001177260"/>
    </source>
</evidence>
<dbReference type="Proteomes" id="UP001177260">
    <property type="component" value="Unassembled WGS sequence"/>
</dbReference>
<dbReference type="EMBL" id="JAOPJF010000059">
    <property type="protein sequence ID" value="KAK1141791.1"/>
    <property type="molecule type" value="Genomic_DNA"/>
</dbReference>